<accession>A0A1Q2HZD8</accession>
<feature type="compositionally biased region" description="Basic and acidic residues" evidence="1">
    <location>
        <begin position="50"/>
        <end position="67"/>
    </location>
</feature>
<gene>
    <name evidence="2" type="ORF">CGLAU_11310</name>
</gene>
<dbReference type="AlphaFoldDB" id="A0A1Q2HZD8"/>
<reference evidence="2 3" key="1">
    <citation type="submission" date="2016-12" db="EMBL/GenBank/DDBJ databases">
        <authorList>
            <person name="Song W.-J."/>
            <person name="Kurnit D.M."/>
        </authorList>
    </citation>
    <scope>NUCLEOTIDE SEQUENCE [LARGE SCALE GENOMIC DNA]</scope>
    <source>
        <strain evidence="2 3">DSM 30827</strain>
    </source>
</reference>
<dbReference type="RefSeq" id="WP_095660782.1">
    <property type="nucleotide sequence ID" value="NZ_CP019688.1"/>
</dbReference>
<feature type="region of interest" description="Disordered" evidence="1">
    <location>
        <begin position="1"/>
        <end position="116"/>
    </location>
</feature>
<organism evidence="2 3">
    <name type="scientific">Corynebacterium glaucum</name>
    <dbReference type="NCBI Taxonomy" id="187491"/>
    <lineage>
        <taxon>Bacteria</taxon>
        <taxon>Bacillati</taxon>
        <taxon>Actinomycetota</taxon>
        <taxon>Actinomycetes</taxon>
        <taxon>Mycobacteriales</taxon>
        <taxon>Corynebacteriaceae</taxon>
        <taxon>Corynebacterium</taxon>
    </lineage>
</organism>
<evidence type="ECO:0000313" key="2">
    <source>
        <dbReference type="EMBL" id="AQQ16194.1"/>
    </source>
</evidence>
<dbReference type="Proteomes" id="UP000217209">
    <property type="component" value="Chromosome"/>
</dbReference>
<evidence type="ECO:0000256" key="1">
    <source>
        <dbReference type="SAM" id="MobiDB-lite"/>
    </source>
</evidence>
<feature type="compositionally biased region" description="Low complexity" evidence="1">
    <location>
        <begin position="99"/>
        <end position="108"/>
    </location>
</feature>
<dbReference type="KEGG" id="cgv:CGLAU_11310"/>
<proteinExistence type="predicted"/>
<evidence type="ECO:0000313" key="3">
    <source>
        <dbReference type="Proteomes" id="UP000217209"/>
    </source>
</evidence>
<dbReference type="OrthoDB" id="9850763at2"/>
<sequence>MTNPNELHISAAGDKHAKGGCGCGHHAKKAEGMHSCGCEPSSCQCGHNHGAHDEDADKDFSDPDVTRADGTNPAVRTVDEGEGHNPNAGWNDGIRPTEGGDAAASGASDNDKDQIN</sequence>
<protein>
    <submittedName>
        <fullName evidence="2">Uncharacterized protein</fullName>
    </submittedName>
</protein>
<name>A0A1Q2HZD8_9CORY</name>
<keyword evidence="3" id="KW-1185">Reference proteome</keyword>
<dbReference type="EMBL" id="CP019688">
    <property type="protein sequence ID" value="AQQ16194.1"/>
    <property type="molecule type" value="Genomic_DNA"/>
</dbReference>